<evidence type="ECO:0000256" key="1">
    <source>
        <dbReference type="SAM" id="Phobius"/>
    </source>
</evidence>
<name>A0A8J3I0S5_9CHLR</name>
<evidence type="ECO:0008006" key="4">
    <source>
        <dbReference type="Google" id="ProtNLM"/>
    </source>
</evidence>
<evidence type="ECO:0000313" key="3">
    <source>
        <dbReference type="Proteomes" id="UP000612362"/>
    </source>
</evidence>
<comment type="caution">
    <text evidence="2">The sequence shown here is derived from an EMBL/GenBank/DDBJ whole genome shotgun (WGS) entry which is preliminary data.</text>
</comment>
<keyword evidence="1" id="KW-0812">Transmembrane</keyword>
<dbReference type="AlphaFoldDB" id="A0A8J3I0S5"/>
<feature type="transmembrane region" description="Helical" evidence="1">
    <location>
        <begin position="7"/>
        <end position="32"/>
    </location>
</feature>
<gene>
    <name evidence="2" type="ORF">KSX_60450</name>
</gene>
<protein>
    <recommendedName>
        <fullName evidence="4">DUF3592 domain-containing protein</fullName>
    </recommendedName>
</protein>
<accession>A0A8J3I0S5</accession>
<keyword evidence="1" id="KW-0472">Membrane</keyword>
<dbReference type="RefSeq" id="WP_220197111.1">
    <property type="nucleotide sequence ID" value="NZ_BNJF01000003.1"/>
</dbReference>
<keyword evidence="1" id="KW-1133">Transmembrane helix</keyword>
<dbReference type="Proteomes" id="UP000612362">
    <property type="component" value="Unassembled WGS sequence"/>
</dbReference>
<keyword evidence="3" id="KW-1185">Reference proteome</keyword>
<proteinExistence type="predicted"/>
<evidence type="ECO:0000313" key="2">
    <source>
        <dbReference type="EMBL" id="GHO47882.1"/>
    </source>
</evidence>
<dbReference type="EMBL" id="BNJF01000003">
    <property type="protein sequence ID" value="GHO47882.1"/>
    <property type="molecule type" value="Genomic_DNA"/>
</dbReference>
<organism evidence="2 3">
    <name type="scientific">Ktedonospora formicarum</name>
    <dbReference type="NCBI Taxonomy" id="2778364"/>
    <lineage>
        <taxon>Bacteria</taxon>
        <taxon>Bacillati</taxon>
        <taxon>Chloroflexota</taxon>
        <taxon>Ktedonobacteria</taxon>
        <taxon>Ktedonobacterales</taxon>
        <taxon>Ktedonobacteraceae</taxon>
        <taxon>Ktedonospora</taxon>
    </lineage>
</organism>
<reference evidence="2" key="1">
    <citation type="submission" date="2020-10" db="EMBL/GenBank/DDBJ databases">
        <title>Taxonomic study of unclassified bacteria belonging to the class Ktedonobacteria.</title>
        <authorList>
            <person name="Yabe S."/>
            <person name="Wang C.M."/>
            <person name="Zheng Y."/>
            <person name="Sakai Y."/>
            <person name="Cavaletti L."/>
            <person name="Monciardini P."/>
            <person name="Donadio S."/>
        </authorList>
    </citation>
    <scope>NUCLEOTIDE SEQUENCE</scope>
    <source>
        <strain evidence="2">SOSP1-1</strain>
    </source>
</reference>
<sequence length="135" mass="14787">MRRPITCVTSLVGGIFLLVGLPFAVIALVMYLSATTFMQNAITTSGTIENCYWKDSTDFNSKANAAVSSTCQPTVRFHTREGREIIFTSNFSSSDMHEGQEVLVSYHADQPHDARLSTFTALWLLPIIFGGSVGC</sequence>